<keyword evidence="5" id="KW-0963">Cytoplasm</keyword>
<evidence type="ECO:0000256" key="5">
    <source>
        <dbReference type="ARBA" id="ARBA00022490"/>
    </source>
</evidence>
<keyword evidence="6" id="KW-0156">Chromatin regulator</keyword>
<dbReference type="Proteomes" id="UP000790833">
    <property type="component" value="Unassembled WGS sequence"/>
</dbReference>
<dbReference type="GeneID" id="66117495"/>
<dbReference type="CDD" id="cd10210">
    <property type="entry name" value="ASKHA_NBD_Arp6"/>
    <property type="match status" value="1"/>
</dbReference>
<comment type="subcellular location">
    <subcellularLocation>
        <location evidence="2">Cytoplasm</location>
    </subcellularLocation>
    <subcellularLocation>
        <location evidence="1">Nucleus</location>
    </subcellularLocation>
</comment>
<name>A0A9P7VCX3_9ASCO</name>
<keyword evidence="9" id="KW-0804">Transcription</keyword>
<keyword evidence="8" id="KW-0010">Activator</keyword>
<evidence type="ECO:0000313" key="13">
    <source>
        <dbReference type="EMBL" id="KAG7195009.1"/>
    </source>
</evidence>
<dbReference type="SMART" id="SM00268">
    <property type="entry name" value="ACTIN"/>
    <property type="match status" value="1"/>
</dbReference>
<dbReference type="FunFam" id="3.90.640.10:FF:000040">
    <property type="entry name" value="Actin-like protein ARP6"/>
    <property type="match status" value="1"/>
</dbReference>
<dbReference type="GO" id="GO:0005634">
    <property type="term" value="C:nucleus"/>
    <property type="evidence" value="ECO:0007669"/>
    <property type="project" value="UniProtKB-SubCell"/>
</dbReference>
<comment type="caution">
    <text evidence="13">The sequence shown here is derived from an EMBL/GenBank/DDBJ whole genome shotgun (WGS) entry which is preliminary data.</text>
</comment>
<evidence type="ECO:0000256" key="8">
    <source>
        <dbReference type="ARBA" id="ARBA00023159"/>
    </source>
</evidence>
<dbReference type="PANTHER" id="PTHR11937">
    <property type="entry name" value="ACTIN"/>
    <property type="match status" value="1"/>
</dbReference>
<evidence type="ECO:0000256" key="1">
    <source>
        <dbReference type="ARBA" id="ARBA00004123"/>
    </source>
</evidence>
<evidence type="ECO:0000256" key="10">
    <source>
        <dbReference type="ARBA" id="ARBA00023242"/>
    </source>
</evidence>
<organism evidence="13 14">
    <name type="scientific">Scheffersomyces spartinae</name>
    <dbReference type="NCBI Taxonomy" id="45513"/>
    <lineage>
        <taxon>Eukaryota</taxon>
        <taxon>Fungi</taxon>
        <taxon>Dikarya</taxon>
        <taxon>Ascomycota</taxon>
        <taxon>Saccharomycotina</taxon>
        <taxon>Pichiomycetes</taxon>
        <taxon>Debaryomycetaceae</taxon>
        <taxon>Scheffersomyces</taxon>
    </lineage>
</organism>
<dbReference type="Pfam" id="PF00022">
    <property type="entry name" value="Actin"/>
    <property type="match status" value="1"/>
</dbReference>
<dbReference type="EMBL" id="JAHMUF010000005">
    <property type="protein sequence ID" value="KAG7195009.1"/>
    <property type="molecule type" value="Genomic_DNA"/>
</dbReference>
<dbReference type="AlphaFoldDB" id="A0A9P7VCX3"/>
<evidence type="ECO:0000256" key="4">
    <source>
        <dbReference type="ARBA" id="ARBA00018633"/>
    </source>
</evidence>
<accession>A0A9P7VCX3</accession>
<dbReference type="SUPFAM" id="SSF53067">
    <property type="entry name" value="Actin-like ATPase domain"/>
    <property type="match status" value="2"/>
</dbReference>
<dbReference type="GO" id="GO:0006325">
    <property type="term" value="P:chromatin organization"/>
    <property type="evidence" value="ECO:0007669"/>
    <property type="project" value="UniProtKB-KW"/>
</dbReference>
<proteinExistence type="inferred from homology"/>
<dbReference type="Gene3D" id="3.90.640.10">
    <property type="entry name" value="Actin, Chain A, domain 4"/>
    <property type="match status" value="1"/>
</dbReference>
<keyword evidence="14" id="KW-1185">Reference proteome</keyword>
<keyword evidence="7" id="KW-0805">Transcription regulation</keyword>
<dbReference type="Gene3D" id="3.30.420.40">
    <property type="match status" value="2"/>
</dbReference>
<protein>
    <recommendedName>
        <fullName evidence="4">Actin-like protein ARP6</fullName>
    </recommendedName>
    <alternativeName>
        <fullName evidence="12">Actin-like protein arp6</fullName>
    </alternativeName>
</protein>
<comment type="function">
    <text evidence="11">Component of the SWR1 complex which mediates the ATP-dependent exchange of histone H2A for the H2A variant HZT1 leading to transcriptional regulation of selected genes by chromatin remodeling. Involved in chromosome stability.</text>
</comment>
<dbReference type="InterPro" id="IPR004000">
    <property type="entry name" value="Actin"/>
</dbReference>
<comment type="similarity">
    <text evidence="3">Belongs to the actin family. ARP6 subfamily.</text>
</comment>
<gene>
    <name evidence="13" type="primary">ARP6</name>
    <name evidence="13" type="ORF">KQ657_004121</name>
</gene>
<dbReference type="GO" id="GO:0005737">
    <property type="term" value="C:cytoplasm"/>
    <property type="evidence" value="ECO:0007669"/>
    <property type="project" value="UniProtKB-SubCell"/>
</dbReference>
<evidence type="ECO:0000256" key="12">
    <source>
        <dbReference type="ARBA" id="ARBA00073820"/>
    </source>
</evidence>
<evidence type="ECO:0000256" key="3">
    <source>
        <dbReference type="ARBA" id="ARBA00005665"/>
    </source>
</evidence>
<evidence type="ECO:0000256" key="6">
    <source>
        <dbReference type="ARBA" id="ARBA00022853"/>
    </source>
</evidence>
<evidence type="ECO:0000256" key="7">
    <source>
        <dbReference type="ARBA" id="ARBA00023015"/>
    </source>
</evidence>
<dbReference type="InterPro" id="IPR043129">
    <property type="entry name" value="ATPase_NBD"/>
</dbReference>
<sequence>MTFLVIDNGSYNIKAGIDNVQKVQNCISRARDGTVYIGNDYLPVPNAYSGLITKRPIDQGHLTSWEIEKPIWDYTLEKIDRRLDPLQLSLLLTEQPYQLPQLSMNTDQIVFEEYGFQEYYRCIPAALVPWAQSASISTEEGYVDDFELVIDSGFQATWIVPMIYQNVYWNGIKKLPIGGNLLNGLLRETISFRHYDMTEEPILINTIKENALFMAKDFNKALKEKVTCDFVLPDFKTTTTGYVKKPNEKLPNDTQVLRLSDERFVIPETFYHPERIFDNSTAYSKLSTIQEANLKNITDLVIDSIMECPEVSRPLLSANISLVGGNINIPNFKHRLVDELKKELPSEYSVNVKQRSYKPEDVAWNGGVSLSQADVMDNLKVTKKEYFEHGANWCQKQFGFKR</sequence>
<evidence type="ECO:0000256" key="2">
    <source>
        <dbReference type="ARBA" id="ARBA00004496"/>
    </source>
</evidence>
<reference evidence="13" key="1">
    <citation type="submission" date="2021-03" db="EMBL/GenBank/DDBJ databases">
        <authorList>
            <person name="Palmer J.M."/>
        </authorList>
    </citation>
    <scope>NUCLEOTIDE SEQUENCE</scope>
    <source>
        <strain evidence="13">ARV_011</strain>
    </source>
</reference>
<evidence type="ECO:0000313" key="14">
    <source>
        <dbReference type="Proteomes" id="UP000790833"/>
    </source>
</evidence>
<evidence type="ECO:0000256" key="11">
    <source>
        <dbReference type="ARBA" id="ARBA00025222"/>
    </source>
</evidence>
<dbReference type="OrthoDB" id="6220758at2759"/>
<dbReference type="RefSeq" id="XP_043050556.1">
    <property type="nucleotide sequence ID" value="XM_043194805.1"/>
</dbReference>
<keyword evidence="10" id="KW-0539">Nucleus</keyword>
<evidence type="ECO:0000256" key="9">
    <source>
        <dbReference type="ARBA" id="ARBA00023163"/>
    </source>
</evidence>